<dbReference type="InterPro" id="IPR013325">
    <property type="entry name" value="RNA_pol_sigma_r2"/>
</dbReference>
<feature type="domain" description="RNA polymerase sigma-70 region 2" evidence="5">
    <location>
        <begin position="39"/>
        <end position="103"/>
    </location>
</feature>
<dbReference type="Gene3D" id="1.10.1740.10">
    <property type="match status" value="1"/>
</dbReference>
<dbReference type="InterPro" id="IPR014284">
    <property type="entry name" value="RNA_pol_sigma-70_dom"/>
</dbReference>
<keyword evidence="2" id="KW-0805">Transcription regulation</keyword>
<dbReference type="GO" id="GO:0006352">
    <property type="term" value="P:DNA-templated transcription initiation"/>
    <property type="evidence" value="ECO:0007669"/>
    <property type="project" value="InterPro"/>
</dbReference>
<dbReference type="PANTHER" id="PTHR43133">
    <property type="entry name" value="RNA POLYMERASE ECF-TYPE SIGMA FACTO"/>
    <property type="match status" value="1"/>
</dbReference>
<dbReference type="PANTHER" id="PTHR43133:SF51">
    <property type="entry name" value="RNA POLYMERASE SIGMA FACTOR"/>
    <property type="match status" value="1"/>
</dbReference>
<evidence type="ECO:0000256" key="3">
    <source>
        <dbReference type="ARBA" id="ARBA00023082"/>
    </source>
</evidence>
<evidence type="ECO:0000256" key="2">
    <source>
        <dbReference type="ARBA" id="ARBA00023015"/>
    </source>
</evidence>
<comment type="similarity">
    <text evidence="1">Belongs to the sigma-70 factor family. ECF subfamily.</text>
</comment>
<reference evidence="6" key="1">
    <citation type="submission" date="2021-05" db="EMBL/GenBank/DDBJ databases">
        <title>Energy efficiency and biological interactions define the core microbiome of deep oligotrophic groundwater.</title>
        <authorList>
            <person name="Mehrshad M."/>
            <person name="Lopez-Fernandez M."/>
            <person name="Bell E."/>
            <person name="Bernier-Latmani R."/>
            <person name="Bertilsson S."/>
            <person name="Dopson M."/>
        </authorList>
    </citation>
    <scope>NUCLEOTIDE SEQUENCE</scope>
    <source>
        <strain evidence="6">Modern_marine.mb.64</strain>
    </source>
</reference>
<dbReference type="EMBL" id="JAHJDP010000119">
    <property type="protein sequence ID" value="MBU2693360.1"/>
    <property type="molecule type" value="Genomic_DNA"/>
</dbReference>
<dbReference type="NCBIfam" id="TIGR02937">
    <property type="entry name" value="sigma70-ECF"/>
    <property type="match status" value="1"/>
</dbReference>
<dbReference type="Pfam" id="PF04542">
    <property type="entry name" value="Sigma70_r2"/>
    <property type="match status" value="1"/>
</dbReference>
<dbReference type="InterPro" id="IPR007627">
    <property type="entry name" value="RNA_pol_sigma70_r2"/>
</dbReference>
<name>A0A948RYV3_UNCEI</name>
<dbReference type="AlphaFoldDB" id="A0A948RYV3"/>
<organism evidence="6 7">
    <name type="scientific">Eiseniibacteriota bacterium</name>
    <dbReference type="NCBI Taxonomy" id="2212470"/>
    <lineage>
        <taxon>Bacteria</taxon>
        <taxon>Candidatus Eiseniibacteriota</taxon>
    </lineage>
</organism>
<evidence type="ECO:0000256" key="1">
    <source>
        <dbReference type="ARBA" id="ARBA00010641"/>
    </source>
</evidence>
<keyword evidence="3" id="KW-0731">Sigma factor</keyword>
<dbReference type="SUPFAM" id="SSF88659">
    <property type="entry name" value="Sigma3 and sigma4 domains of RNA polymerase sigma factors"/>
    <property type="match status" value="1"/>
</dbReference>
<evidence type="ECO:0000313" key="7">
    <source>
        <dbReference type="Proteomes" id="UP000777784"/>
    </source>
</evidence>
<gene>
    <name evidence="6" type="ORF">KJ970_20770</name>
</gene>
<evidence type="ECO:0000256" key="4">
    <source>
        <dbReference type="ARBA" id="ARBA00023163"/>
    </source>
</evidence>
<sequence length="205" mass="23410">MKRPRGAAPLNIWEERDGSPETLIEGCLSHAPGAWQEFLRRYSRLIYATVNRVDLPVIEREDAFQAAIAAIYANLATLRRPAKLVPWIVGITWRQAINSIRKRPPEIRQPRADGVFDGELATWPATEPPPDEVLVSLERAQQTGEALAALSERCRRLIQYFFYEDPQPGYGEIARREGIPIGSLGPTRARCLARMRRYFEERGWL</sequence>
<comment type="caution">
    <text evidence="6">The sequence shown here is derived from an EMBL/GenBank/DDBJ whole genome shotgun (WGS) entry which is preliminary data.</text>
</comment>
<dbReference type="GO" id="GO:0016987">
    <property type="term" value="F:sigma factor activity"/>
    <property type="evidence" value="ECO:0007669"/>
    <property type="project" value="UniProtKB-KW"/>
</dbReference>
<dbReference type="Proteomes" id="UP000777784">
    <property type="component" value="Unassembled WGS sequence"/>
</dbReference>
<evidence type="ECO:0000259" key="5">
    <source>
        <dbReference type="Pfam" id="PF04542"/>
    </source>
</evidence>
<dbReference type="InterPro" id="IPR036388">
    <property type="entry name" value="WH-like_DNA-bd_sf"/>
</dbReference>
<dbReference type="SUPFAM" id="SSF88946">
    <property type="entry name" value="Sigma2 domain of RNA polymerase sigma factors"/>
    <property type="match status" value="1"/>
</dbReference>
<evidence type="ECO:0000313" key="6">
    <source>
        <dbReference type="EMBL" id="MBU2693360.1"/>
    </source>
</evidence>
<accession>A0A948RYV3</accession>
<dbReference type="InterPro" id="IPR013324">
    <property type="entry name" value="RNA_pol_sigma_r3/r4-like"/>
</dbReference>
<proteinExistence type="inferred from homology"/>
<dbReference type="InterPro" id="IPR039425">
    <property type="entry name" value="RNA_pol_sigma-70-like"/>
</dbReference>
<dbReference type="Gene3D" id="1.10.10.10">
    <property type="entry name" value="Winged helix-like DNA-binding domain superfamily/Winged helix DNA-binding domain"/>
    <property type="match status" value="1"/>
</dbReference>
<keyword evidence="4" id="KW-0804">Transcription</keyword>
<protein>
    <submittedName>
        <fullName evidence="6">Sigma-70 family RNA polymerase sigma factor</fullName>
    </submittedName>
</protein>